<protein>
    <submittedName>
        <fullName evidence="2">Uncharacterized protein</fullName>
    </submittedName>
</protein>
<dbReference type="Proteomes" id="UP000034407">
    <property type="component" value="Unassembled WGS sequence"/>
</dbReference>
<proteinExistence type="predicted"/>
<dbReference type="InterPro" id="IPR046208">
    <property type="entry name" value="DUF6241"/>
</dbReference>
<dbReference type="Pfam" id="PF19754">
    <property type="entry name" value="DUF6241"/>
    <property type="match status" value="1"/>
</dbReference>
<keyword evidence="3" id="KW-1185">Reference proteome</keyword>
<organism evidence="2 3">
    <name type="scientific">Paraclostridium benzoelyticum</name>
    <dbReference type="NCBI Taxonomy" id="1629550"/>
    <lineage>
        <taxon>Bacteria</taxon>
        <taxon>Bacillati</taxon>
        <taxon>Bacillota</taxon>
        <taxon>Clostridia</taxon>
        <taxon>Peptostreptococcales</taxon>
        <taxon>Peptostreptococcaceae</taxon>
        <taxon>Paraclostridium</taxon>
    </lineage>
</organism>
<sequence length="169" mass="19523">MGKKIIIGVMSLILVGALFVGFNVLKDDKKVKLDESVSSSLEYSGSIQEILNKTYDRAKSSEKFEYKDEEIYSLVHWISNPVIKSKKNKRVGFLEPSPENVDKMIYILGKAPLGPHKFFIKSLNEWKKGNFVEVEEVHNTAWKMLDGNVGRAIDRDEYEINRLKEKYYK</sequence>
<evidence type="ECO:0000313" key="3">
    <source>
        <dbReference type="Proteomes" id="UP000034407"/>
    </source>
</evidence>
<dbReference type="AlphaFoldDB" id="A0A0M3DMS1"/>
<dbReference type="RefSeq" id="WP_046821703.1">
    <property type="nucleotide sequence ID" value="NZ_LBBT01000024.1"/>
</dbReference>
<dbReference type="OrthoDB" id="1932566at2"/>
<comment type="caution">
    <text evidence="2">The sequence shown here is derived from an EMBL/GenBank/DDBJ whole genome shotgun (WGS) entry which is preliminary data.</text>
</comment>
<gene>
    <name evidence="2" type="ORF">VN21_01475</name>
</gene>
<name>A0A0M3DMS1_9FIRM</name>
<dbReference type="EMBL" id="LBBT01000024">
    <property type="protein sequence ID" value="KKY02754.1"/>
    <property type="molecule type" value="Genomic_DNA"/>
</dbReference>
<feature type="transmembrane region" description="Helical" evidence="1">
    <location>
        <begin position="6"/>
        <end position="25"/>
    </location>
</feature>
<keyword evidence="1" id="KW-1133">Transmembrane helix</keyword>
<accession>A0A0M3DMS1</accession>
<reference evidence="2 3" key="1">
    <citation type="submission" date="2015-04" db="EMBL/GenBank/DDBJ databases">
        <title>Microcin producing Clostridium sp. JC272T.</title>
        <authorList>
            <person name="Jyothsna T."/>
            <person name="Sasikala C."/>
            <person name="Ramana C."/>
        </authorList>
    </citation>
    <scope>NUCLEOTIDE SEQUENCE [LARGE SCALE GENOMIC DNA]</scope>
    <source>
        <strain evidence="2 3">JC272</strain>
    </source>
</reference>
<keyword evidence="1" id="KW-0812">Transmembrane</keyword>
<evidence type="ECO:0000313" key="2">
    <source>
        <dbReference type="EMBL" id="KKY02754.1"/>
    </source>
</evidence>
<dbReference type="PATRIC" id="fig|1629550.3.peg.252"/>
<evidence type="ECO:0000256" key="1">
    <source>
        <dbReference type="SAM" id="Phobius"/>
    </source>
</evidence>
<keyword evidence="1" id="KW-0472">Membrane</keyword>